<dbReference type="Proteomes" id="UP000241829">
    <property type="component" value="Chromosome"/>
</dbReference>
<name>A0A2P1NJY1_9BURK</name>
<proteinExistence type="inferred from homology"/>
<dbReference type="EMBL" id="CP027792">
    <property type="protein sequence ID" value="AVP57343.1"/>
    <property type="molecule type" value="Genomic_DNA"/>
</dbReference>
<evidence type="ECO:0000256" key="1">
    <source>
        <dbReference type="ARBA" id="ARBA00007100"/>
    </source>
</evidence>
<accession>A0A2P1NJY1</accession>
<keyword evidence="4" id="KW-1185">Reference proteome</keyword>
<comment type="similarity">
    <text evidence="1">Belongs to the UPF0162 family.</text>
</comment>
<evidence type="ECO:0000259" key="2">
    <source>
        <dbReference type="Pfam" id="PF13369"/>
    </source>
</evidence>
<evidence type="ECO:0000313" key="4">
    <source>
        <dbReference type="Proteomes" id="UP000241829"/>
    </source>
</evidence>
<organism evidence="3 4">
    <name type="scientific">Pulveribacter suum</name>
    <dbReference type="NCBI Taxonomy" id="2116657"/>
    <lineage>
        <taxon>Bacteria</taxon>
        <taxon>Pseudomonadati</taxon>
        <taxon>Pseudomonadota</taxon>
        <taxon>Betaproteobacteria</taxon>
        <taxon>Burkholderiales</taxon>
        <taxon>Comamonadaceae</taxon>
        <taxon>Pulveribacter</taxon>
    </lineage>
</organism>
<dbReference type="KEGG" id="melm:C7H73_06420"/>
<sequence length="282" mass="30785">MPLDYSAPTPLQYFAALVSLEDGQPPALLEAAACLAQDEHPQLDVQQVLADVDALQARLARRLAADAGELQRLRLLNHFFYGELGFAGNPNDYYAPDNSYLHAVLRTRRGIPVSLAVLWLELAQGVGLKAAGVSFPGHFLVKVRVPGGQVVLDPLTGESLSQEALVERLLPLREQQGLQGEEPPLALYLQPASARDILVRMLRNLREIHRAGGDGARLLAVQERLVLLLPEAWSERRDRGLAHAELGHSEQAMQDLQAYLDNARGAADTGAVAELVRALRGR</sequence>
<dbReference type="AlphaFoldDB" id="A0A2P1NJY1"/>
<evidence type="ECO:0000313" key="3">
    <source>
        <dbReference type="EMBL" id="AVP57343.1"/>
    </source>
</evidence>
<feature type="domain" description="Protein SirB1 N-terminal" evidence="2">
    <location>
        <begin position="47"/>
        <end position="203"/>
    </location>
</feature>
<dbReference type="PANTHER" id="PTHR31350:SF21">
    <property type="entry name" value="F-BOX ONLY PROTEIN 21"/>
    <property type="match status" value="1"/>
</dbReference>
<dbReference type="PANTHER" id="PTHR31350">
    <property type="entry name" value="SI:DKEY-261L7.2"/>
    <property type="match status" value="1"/>
</dbReference>
<reference evidence="4" key="1">
    <citation type="submission" date="2018-03" db="EMBL/GenBank/DDBJ databases">
        <title>Genome sequencing of Melaminivora sp. strain SC2-7.</title>
        <authorList>
            <person name="Kim S.-J."/>
            <person name="Heo J."/>
            <person name="Ahn J.-H."/>
            <person name="Kwon S.-W."/>
        </authorList>
    </citation>
    <scope>NUCLEOTIDE SEQUENCE [LARGE SCALE GENOMIC DNA]</scope>
    <source>
        <strain evidence="4">SC2-7</strain>
    </source>
</reference>
<dbReference type="InterPro" id="IPR032698">
    <property type="entry name" value="SirB1_N"/>
</dbReference>
<dbReference type="Pfam" id="PF13371">
    <property type="entry name" value="TPR_9"/>
    <property type="match status" value="1"/>
</dbReference>
<dbReference type="Pfam" id="PF13369">
    <property type="entry name" value="Transglut_core2"/>
    <property type="match status" value="1"/>
</dbReference>
<dbReference type="RefSeq" id="WP_106845899.1">
    <property type="nucleotide sequence ID" value="NZ_CP027792.1"/>
</dbReference>
<protein>
    <submittedName>
        <fullName evidence="3">Transglutaminase</fullName>
    </submittedName>
</protein>
<dbReference type="OrthoDB" id="232498at2"/>
<gene>
    <name evidence="3" type="ORF">C7H73_06420</name>
</gene>